<dbReference type="InterPro" id="IPR016181">
    <property type="entry name" value="Acyl_CoA_acyltransferase"/>
</dbReference>
<dbReference type="OrthoDB" id="10264707at2759"/>
<evidence type="ECO:0000313" key="2">
    <source>
        <dbReference type="EMBL" id="CAI5756044.1"/>
    </source>
</evidence>
<dbReference type="AlphaFoldDB" id="A0A9W4X8B0"/>
<feature type="domain" description="N-acetyltransferase" evidence="1">
    <location>
        <begin position="146"/>
        <end position="201"/>
    </location>
</feature>
<organism evidence="2 3">
    <name type="scientific">Candida verbasci</name>
    <dbReference type="NCBI Taxonomy" id="1227364"/>
    <lineage>
        <taxon>Eukaryota</taxon>
        <taxon>Fungi</taxon>
        <taxon>Dikarya</taxon>
        <taxon>Ascomycota</taxon>
        <taxon>Saccharomycotina</taxon>
        <taxon>Pichiomycetes</taxon>
        <taxon>Debaryomycetaceae</taxon>
        <taxon>Candida/Lodderomyces clade</taxon>
        <taxon>Candida</taxon>
    </lineage>
</organism>
<dbReference type="SUPFAM" id="SSF55729">
    <property type="entry name" value="Acyl-CoA N-acyltransferases (Nat)"/>
    <property type="match status" value="1"/>
</dbReference>
<name>A0A9W4X8B0_9ASCO</name>
<evidence type="ECO:0000313" key="3">
    <source>
        <dbReference type="Proteomes" id="UP001152885"/>
    </source>
</evidence>
<dbReference type="EMBL" id="CANTUO010000001">
    <property type="protein sequence ID" value="CAI5756044.1"/>
    <property type="molecule type" value="Genomic_DNA"/>
</dbReference>
<evidence type="ECO:0000259" key="1">
    <source>
        <dbReference type="Pfam" id="PF00583"/>
    </source>
</evidence>
<protein>
    <recommendedName>
        <fullName evidence="1">N-acetyltransferase domain-containing protein</fullName>
    </recommendedName>
</protein>
<dbReference type="InterPro" id="IPR052742">
    <property type="entry name" value="Mito_N-acetyltransferase"/>
</dbReference>
<sequence length="231" mass="26735">MTIDHSNDMYNSVKHLPFADGKFTATPKYPHQFENFKLSKTDQPVTLLNIHNTEIDQLPINLLKVLQDEFNYIIEEGKTYPHESSMNDINEFKLYWFKHFASILLQGTFTNMKDLQDDVNFNFKDIFLGTFYIKPNYIGRCSHVCNAGFIVNHEKRRLGLGKELGKKYLQIAPKLGYIYSVLNLVFETNIASLKIWDSLGFERIGYIKNVAVLKGNDDKLVGAYMFGKDLQ</sequence>
<dbReference type="Gene3D" id="3.40.630.30">
    <property type="match status" value="1"/>
</dbReference>
<dbReference type="GO" id="GO:0016747">
    <property type="term" value="F:acyltransferase activity, transferring groups other than amino-acyl groups"/>
    <property type="evidence" value="ECO:0007669"/>
    <property type="project" value="InterPro"/>
</dbReference>
<dbReference type="InterPro" id="IPR000182">
    <property type="entry name" value="GNAT_dom"/>
</dbReference>
<comment type="caution">
    <text evidence="2">The sequence shown here is derived from an EMBL/GenBank/DDBJ whole genome shotgun (WGS) entry which is preliminary data.</text>
</comment>
<gene>
    <name evidence="2" type="ORF">CANVERA_P0562</name>
</gene>
<dbReference type="PANTHER" id="PTHR43138">
    <property type="entry name" value="ACETYLTRANSFERASE, GNAT FAMILY"/>
    <property type="match status" value="1"/>
</dbReference>
<dbReference type="PANTHER" id="PTHR43138:SF1">
    <property type="entry name" value="N-ACETYLTRANSFERASE ACA1"/>
    <property type="match status" value="1"/>
</dbReference>
<keyword evidence="3" id="KW-1185">Reference proteome</keyword>
<reference evidence="2" key="1">
    <citation type="submission" date="2022-12" db="EMBL/GenBank/DDBJ databases">
        <authorList>
            <person name="Brejova B."/>
        </authorList>
    </citation>
    <scope>NUCLEOTIDE SEQUENCE</scope>
</reference>
<dbReference type="GO" id="GO:0005634">
    <property type="term" value="C:nucleus"/>
    <property type="evidence" value="ECO:0007669"/>
    <property type="project" value="TreeGrafter"/>
</dbReference>
<dbReference type="Pfam" id="PF00583">
    <property type="entry name" value="Acetyltransf_1"/>
    <property type="match status" value="1"/>
</dbReference>
<dbReference type="Proteomes" id="UP001152885">
    <property type="component" value="Unassembled WGS sequence"/>
</dbReference>
<proteinExistence type="predicted"/>
<accession>A0A9W4X8B0</accession>